<evidence type="ECO:0000313" key="8">
    <source>
        <dbReference type="Proteomes" id="UP000019488"/>
    </source>
</evidence>
<dbReference type="PANTHER" id="PTHR46825:SF11">
    <property type="entry name" value="PENICILLIN-BINDING PROTEIN 4"/>
    <property type="match status" value="1"/>
</dbReference>
<keyword evidence="9" id="KW-1185">Reference proteome</keyword>
<evidence type="ECO:0000313" key="9">
    <source>
        <dbReference type="Proteomes" id="UP000051966"/>
    </source>
</evidence>
<feature type="region of interest" description="Disordered" evidence="3">
    <location>
        <begin position="42"/>
        <end position="66"/>
    </location>
</feature>
<evidence type="ECO:0000256" key="4">
    <source>
        <dbReference type="SAM" id="Phobius"/>
    </source>
</evidence>
<evidence type="ECO:0000256" key="3">
    <source>
        <dbReference type="SAM" id="MobiDB-lite"/>
    </source>
</evidence>
<feature type="compositionally biased region" description="Low complexity" evidence="3">
    <location>
        <begin position="42"/>
        <end position="56"/>
    </location>
</feature>
<dbReference type="AlphaFoldDB" id="X0QG45"/>
<name>X0QG45_9LACO</name>
<dbReference type="Proteomes" id="UP000051966">
    <property type="component" value="Unassembled WGS sequence"/>
</dbReference>
<comment type="caution">
    <text evidence="6">The sequence shown here is derived from an EMBL/GenBank/DDBJ whole genome shotgun (WGS) entry which is preliminary data.</text>
</comment>
<organism evidence="6 8">
    <name type="scientific">Lentilactobacillus farraginis DSM 18382 = JCM 14108</name>
    <dbReference type="NCBI Taxonomy" id="1423743"/>
    <lineage>
        <taxon>Bacteria</taxon>
        <taxon>Bacillati</taxon>
        <taxon>Bacillota</taxon>
        <taxon>Bacilli</taxon>
        <taxon>Lactobacillales</taxon>
        <taxon>Lactobacillaceae</taxon>
        <taxon>Lentilactobacillus</taxon>
    </lineage>
</organism>
<dbReference type="PATRIC" id="fig|1423743.5.peg.706"/>
<reference evidence="7 9" key="2">
    <citation type="journal article" date="2015" name="Genome Announc.">
        <title>Expanding the biotechnology potential of lactobacilli through comparative genomics of 213 strains and associated genera.</title>
        <authorList>
            <person name="Sun Z."/>
            <person name="Harris H.M."/>
            <person name="McCann A."/>
            <person name="Guo C."/>
            <person name="Argimon S."/>
            <person name="Zhang W."/>
            <person name="Yang X."/>
            <person name="Jeffery I.B."/>
            <person name="Cooney J.C."/>
            <person name="Kagawa T.F."/>
            <person name="Liu W."/>
            <person name="Song Y."/>
            <person name="Salvetti E."/>
            <person name="Wrobel A."/>
            <person name="Rasinkangas P."/>
            <person name="Parkhill J."/>
            <person name="Rea M.C."/>
            <person name="O'Sullivan O."/>
            <person name="Ritari J."/>
            <person name="Douillard F.P."/>
            <person name="Paul Ross R."/>
            <person name="Yang R."/>
            <person name="Briner A.E."/>
            <person name="Felis G.E."/>
            <person name="de Vos W.M."/>
            <person name="Barrangou R."/>
            <person name="Klaenhammer T.R."/>
            <person name="Caufield P.W."/>
            <person name="Cui Y."/>
            <person name="Zhang H."/>
            <person name="O'Toole P.W."/>
        </authorList>
    </citation>
    <scope>NUCLEOTIDE SEQUENCE [LARGE SCALE GENOMIC DNA]</scope>
    <source>
        <strain evidence="7 9">DSM 18382</strain>
    </source>
</reference>
<dbReference type="STRING" id="1423743.FD41_GL000692"/>
<dbReference type="InterPro" id="IPR001466">
    <property type="entry name" value="Beta-lactam-related"/>
</dbReference>
<accession>X0QG45</accession>
<evidence type="ECO:0000259" key="5">
    <source>
        <dbReference type="Pfam" id="PF00144"/>
    </source>
</evidence>
<evidence type="ECO:0000313" key="6">
    <source>
        <dbReference type="EMBL" id="GAF37575.1"/>
    </source>
</evidence>
<gene>
    <name evidence="7" type="ORF">FD41_GL000692</name>
    <name evidence="6" type="ORF">JCM14108_2627</name>
</gene>
<dbReference type="PANTHER" id="PTHR46825">
    <property type="entry name" value="D-ALANYL-D-ALANINE-CARBOXYPEPTIDASE/ENDOPEPTIDASE AMPH"/>
    <property type="match status" value="1"/>
</dbReference>
<dbReference type="EMBL" id="BAKI01000038">
    <property type="protein sequence ID" value="GAF37575.1"/>
    <property type="molecule type" value="Genomic_DNA"/>
</dbReference>
<keyword evidence="4" id="KW-0812">Transmembrane</keyword>
<dbReference type="Pfam" id="PF00144">
    <property type="entry name" value="Beta-lactamase"/>
    <property type="match status" value="1"/>
</dbReference>
<evidence type="ECO:0000313" key="7">
    <source>
        <dbReference type="EMBL" id="KRM05846.1"/>
    </source>
</evidence>
<reference evidence="6" key="1">
    <citation type="journal article" date="2014" name="Genome Announc.">
        <title>Draft Genome Sequences of Two Lactobacillus Strains, L. farraginis JCM 14108T and L. composti JCM 14202T, Isolated from Compost of Distilled Shochu Residue.</title>
        <authorList>
            <person name="Yuki M."/>
            <person name="Oshima K."/>
            <person name="Suda W."/>
            <person name="Kitahara M."/>
            <person name="Kitamura K."/>
            <person name="Iida T."/>
            <person name="Hattori M."/>
            <person name="Ohkuma M."/>
        </authorList>
    </citation>
    <scope>NUCLEOTIDE SEQUENCE [LARGE SCALE GENOMIC DNA]</scope>
    <source>
        <strain evidence="6">JCM 14108</strain>
    </source>
</reference>
<feature type="transmembrane region" description="Helical" evidence="4">
    <location>
        <begin position="14"/>
        <end position="34"/>
    </location>
</feature>
<dbReference type="Gene3D" id="3.40.710.10">
    <property type="entry name" value="DD-peptidase/beta-lactamase superfamily"/>
    <property type="match status" value="1"/>
</dbReference>
<keyword evidence="4" id="KW-1133">Transmembrane helix</keyword>
<dbReference type="InterPro" id="IPR012338">
    <property type="entry name" value="Beta-lactam/transpept-like"/>
</dbReference>
<dbReference type="Proteomes" id="UP000019488">
    <property type="component" value="Unassembled WGS sequence"/>
</dbReference>
<keyword evidence="2 4" id="KW-0472">Membrane</keyword>
<evidence type="ECO:0000256" key="1">
    <source>
        <dbReference type="ARBA" id="ARBA00004370"/>
    </source>
</evidence>
<comment type="subcellular location">
    <subcellularLocation>
        <location evidence="1">Membrane</location>
    </subcellularLocation>
</comment>
<dbReference type="SUPFAM" id="SSF56601">
    <property type="entry name" value="beta-lactamase/transpeptidase-like"/>
    <property type="match status" value="1"/>
</dbReference>
<dbReference type="EMBL" id="AZFY01000106">
    <property type="protein sequence ID" value="KRM05846.1"/>
    <property type="molecule type" value="Genomic_DNA"/>
</dbReference>
<dbReference type="InterPro" id="IPR050491">
    <property type="entry name" value="AmpC-like"/>
</dbReference>
<evidence type="ECO:0000256" key="2">
    <source>
        <dbReference type="ARBA" id="ARBA00023136"/>
    </source>
</evidence>
<proteinExistence type="predicted"/>
<sequence>MWEWGVLMKRGRHWIYVLGSLAAIGVCVGLFLVWHADNHNSSSTQISRSAKSQSSRKAPKSRADKKVVVTRLSPEEKDGQKGFLTTGDITDYLKRGHFVGSALIIKNGRFLYRKAFGYANYADRLKNKTNSEFQILSIQKSLTAACIMKLIQEKRLALTTSLARFYPTIAHANHILIRNMLDMDSGLSMTDTGSKRPLREKQVVEYAVKHVLSNPEAYGKWRYQPVNYVLLAGIIARLSEKSYRRYFDQLFIRPFDLKGTGFVQTQPLTPYKTIGYRYKRASQVIQNYQKPFHETRAAMQNELGTGQVYMTAYALFKVESRLLQGKIISIKNVRTLHTAGTSSTYGGGVYNQPNGIRSHGIGYGYESCVLESRNGKNGVVLLSNYYRPAASIQKLAVPLFDQMMSDKLG</sequence>
<protein>
    <submittedName>
        <fullName evidence="6 7">Beta-lactamase class C</fullName>
    </submittedName>
</protein>
<feature type="domain" description="Beta-lactamase-related" evidence="5">
    <location>
        <begin position="90"/>
        <end position="384"/>
    </location>
</feature>
<dbReference type="eggNOG" id="COG1680">
    <property type="taxonomic scope" value="Bacteria"/>
</dbReference>
<dbReference type="GO" id="GO:0016020">
    <property type="term" value="C:membrane"/>
    <property type="evidence" value="ECO:0007669"/>
    <property type="project" value="UniProtKB-SubCell"/>
</dbReference>